<keyword evidence="6" id="KW-1185">Reference proteome</keyword>
<dbReference type="Gene3D" id="1.10.10.60">
    <property type="entry name" value="Homeodomain-like"/>
    <property type="match status" value="1"/>
</dbReference>
<keyword evidence="1 2" id="KW-0539">Nucleus</keyword>
<protein>
    <recommendedName>
        <fullName evidence="4">Homeobox domain-containing protein</fullName>
    </recommendedName>
</protein>
<dbReference type="GO" id="GO:0003677">
    <property type="term" value="F:DNA binding"/>
    <property type="evidence" value="ECO:0007669"/>
    <property type="project" value="UniProtKB-UniRule"/>
</dbReference>
<name>A0A4Q2DXU7_9AGAR</name>
<dbReference type="STRING" id="2316362.A0A4Q2DXU7"/>
<gene>
    <name evidence="5" type="ORF">EST38_g1309</name>
</gene>
<dbReference type="OrthoDB" id="6159439at2759"/>
<feature type="region of interest" description="Disordered" evidence="3">
    <location>
        <begin position="48"/>
        <end position="76"/>
    </location>
</feature>
<feature type="region of interest" description="Disordered" evidence="3">
    <location>
        <begin position="1"/>
        <end position="34"/>
    </location>
</feature>
<dbReference type="InterPro" id="IPR009057">
    <property type="entry name" value="Homeodomain-like_sf"/>
</dbReference>
<dbReference type="Pfam" id="PF00046">
    <property type="entry name" value="Homeodomain"/>
    <property type="match status" value="1"/>
</dbReference>
<reference evidence="5 6" key="1">
    <citation type="submission" date="2019-01" db="EMBL/GenBank/DDBJ databases">
        <title>Draft genome sequence of Psathyrella aberdarensis IHI B618.</title>
        <authorList>
            <person name="Buettner E."/>
            <person name="Kellner H."/>
        </authorList>
    </citation>
    <scope>NUCLEOTIDE SEQUENCE [LARGE SCALE GENOMIC DNA]</scope>
    <source>
        <strain evidence="5 6">IHI B618</strain>
    </source>
</reference>
<feature type="domain" description="Homeobox" evidence="4">
    <location>
        <begin position="28"/>
        <end position="76"/>
    </location>
</feature>
<comment type="subcellular location">
    <subcellularLocation>
        <location evidence="1 2">Nucleus</location>
    </subcellularLocation>
</comment>
<evidence type="ECO:0000259" key="4">
    <source>
        <dbReference type="PROSITE" id="PS50071"/>
    </source>
</evidence>
<dbReference type="EMBL" id="SDEE01000017">
    <property type="protein sequence ID" value="RXW24576.1"/>
    <property type="molecule type" value="Genomic_DNA"/>
</dbReference>
<evidence type="ECO:0000256" key="2">
    <source>
        <dbReference type="RuleBase" id="RU000682"/>
    </source>
</evidence>
<dbReference type="GO" id="GO:0005634">
    <property type="term" value="C:nucleus"/>
    <property type="evidence" value="ECO:0007669"/>
    <property type="project" value="UniProtKB-SubCell"/>
</dbReference>
<accession>A0A4Q2DXU7</accession>
<comment type="caution">
    <text evidence="5">The sequence shown here is derived from an EMBL/GenBank/DDBJ whole genome shotgun (WGS) entry which is preliminary data.</text>
</comment>
<dbReference type="CDD" id="cd00086">
    <property type="entry name" value="homeodomain"/>
    <property type="match status" value="1"/>
</dbReference>
<feature type="compositionally biased region" description="Low complexity" evidence="3">
    <location>
        <begin position="1"/>
        <end position="19"/>
    </location>
</feature>
<organism evidence="5 6">
    <name type="scientific">Candolleomyces aberdarensis</name>
    <dbReference type="NCBI Taxonomy" id="2316362"/>
    <lineage>
        <taxon>Eukaryota</taxon>
        <taxon>Fungi</taxon>
        <taxon>Dikarya</taxon>
        <taxon>Basidiomycota</taxon>
        <taxon>Agaricomycotina</taxon>
        <taxon>Agaricomycetes</taxon>
        <taxon>Agaricomycetidae</taxon>
        <taxon>Agaricales</taxon>
        <taxon>Agaricineae</taxon>
        <taxon>Psathyrellaceae</taxon>
        <taxon>Candolleomyces</taxon>
    </lineage>
</organism>
<dbReference type="PROSITE" id="PS50071">
    <property type="entry name" value="HOMEOBOX_2"/>
    <property type="match status" value="1"/>
</dbReference>
<evidence type="ECO:0000256" key="3">
    <source>
        <dbReference type="SAM" id="MobiDB-lite"/>
    </source>
</evidence>
<proteinExistence type="predicted"/>
<dbReference type="AlphaFoldDB" id="A0A4Q2DXU7"/>
<evidence type="ECO:0000256" key="1">
    <source>
        <dbReference type="PROSITE-ProRule" id="PRU00108"/>
    </source>
</evidence>
<keyword evidence="1 2" id="KW-0238">DNA-binding</keyword>
<evidence type="ECO:0000313" key="6">
    <source>
        <dbReference type="Proteomes" id="UP000290288"/>
    </source>
</evidence>
<dbReference type="InterPro" id="IPR001356">
    <property type="entry name" value="HD"/>
</dbReference>
<dbReference type="Proteomes" id="UP000290288">
    <property type="component" value="Unassembled WGS sequence"/>
</dbReference>
<dbReference type="SUPFAM" id="SSF46689">
    <property type="entry name" value="Homeodomain-like"/>
    <property type="match status" value="1"/>
</dbReference>
<keyword evidence="1 2" id="KW-0371">Homeobox</keyword>
<feature type="compositionally biased region" description="Polar residues" evidence="3">
    <location>
        <begin position="20"/>
        <end position="30"/>
    </location>
</feature>
<evidence type="ECO:0000313" key="5">
    <source>
        <dbReference type="EMBL" id="RXW24576.1"/>
    </source>
</evidence>
<sequence>MDSVSSLSRTSSAASFSSSDDITPSAINASRRTRKRFTNVQLTMLETLFHRNSHPSREEREAVAKAGDISSSSSGK</sequence>